<proteinExistence type="predicted"/>
<reference evidence="1 2" key="1">
    <citation type="submission" date="2024-01" db="EMBL/GenBank/DDBJ databases">
        <title>The genomes of 5 underutilized Papilionoideae crops provide insights into root nodulation and disease resistanc.</title>
        <authorList>
            <person name="Yuan L."/>
        </authorList>
    </citation>
    <scope>NUCLEOTIDE SEQUENCE [LARGE SCALE GENOMIC DNA]</scope>
    <source>
        <strain evidence="1">ZHUSHIDOU_FW_LH</strain>
        <tissue evidence="1">Leaf</tissue>
    </source>
</reference>
<name>A0AAN9FMV7_CROPI</name>
<gene>
    <name evidence="1" type="ORF">RIF29_16667</name>
</gene>
<dbReference type="EMBL" id="JAYWIO010000003">
    <property type="protein sequence ID" value="KAK7275548.1"/>
    <property type="molecule type" value="Genomic_DNA"/>
</dbReference>
<sequence length="111" mass="12407">MNGEVSLIQHKYEQLQQTLDDPINQVSHNFIMVLVKKFKWLTGSAGRLPQLIPDQILKLKQLTVLTLDDTDKIVGHSLGDGTAALLTYILREQKEFSSSTLSSDPFLPKTG</sequence>
<dbReference type="AlphaFoldDB" id="A0AAN9FMV7"/>
<accession>A0AAN9FMV7</accession>
<comment type="caution">
    <text evidence="1">The sequence shown here is derived from an EMBL/GenBank/DDBJ whole genome shotgun (WGS) entry which is preliminary data.</text>
</comment>
<dbReference type="Proteomes" id="UP001372338">
    <property type="component" value="Unassembled WGS sequence"/>
</dbReference>
<evidence type="ECO:0000313" key="2">
    <source>
        <dbReference type="Proteomes" id="UP001372338"/>
    </source>
</evidence>
<organism evidence="1 2">
    <name type="scientific">Crotalaria pallida</name>
    <name type="common">Smooth rattlebox</name>
    <name type="synonym">Crotalaria striata</name>
    <dbReference type="NCBI Taxonomy" id="3830"/>
    <lineage>
        <taxon>Eukaryota</taxon>
        <taxon>Viridiplantae</taxon>
        <taxon>Streptophyta</taxon>
        <taxon>Embryophyta</taxon>
        <taxon>Tracheophyta</taxon>
        <taxon>Spermatophyta</taxon>
        <taxon>Magnoliopsida</taxon>
        <taxon>eudicotyledons</taxon>
        <taxon>Gunneridae</taxon>
        <taxon>Pentapetalae</taxon>
        <taxon>rosids</taxon>
        <taxon>fabids</taxon>
        <taxon>Fabales</taxon>
        <taxon>Fabaceae</taxon>
        <taxon>Papilionoideae</taxon>
        <taxon>50 kb inversion clade</taxon>
        <taxon>genistoids sensu lato</taxon>
        <taxon>core genistoids</taxon>
        <taxon>Crotalarieae</taxon>
        <taxon>Crotalaria</taxon>
    </lineage>
</organism>
<keyword evidence="2" id="KW-1185">Reference proteome</keyword>
<protein>
    <submittedName>
        <fullName evidence="1">Uncharacterized protein</fullName>
    </submittedName>
</protein>
<evidence type="ECO:0000313" key="1">
    <source>
        <dbReference type="EMBL" id="KAK7275548.1"/>
    </source>
</evidence>